<feature type="region of interest" description="Disordered" evidence="1">
    <location>
        <begin position="498"/>
        <end position="533"/>
    </location>
</feature>
<dbReference type="EMBL" id="JAIFTL010000137">
    <property type="protein sequence ID" value="KAG9322619.1"/>
    <property type="molecule type" value="Genomic_DNA"/>
</dbReference>
<feature type="region of interest" description="Disordered" evidence="1">
    <location>
        <begin position="745"/>
        <end position="769"/>
    </location>
</feature>
<sequence length="1258" mass="135320">MNGPAAVVCIITDPIRPHMNALVAADGANAPAAAAVAVGLSGSGSDTGGTQEQRQHEHEAMVAQQGIAQGTALKNVSAENDQDLMFMAGEQVVLLERLGDGLCMGYCEGVVGRFQESNVDFSSSESSSTLEPAAASDMAPKKEEANSVFSVLSRHSLMTAIALDPEATTRPGPRKLLSEENLQVSLGSRTTESGPLPQQQQQQHPQHPHQVQKPTLIASKALHPENIQHSSVPVIPPRSSSRQSNKKATKSAKRSSGATSLVTKSSKSSISSSIVDQTSSTAEGELTGDQSRLSPIPSRQQQRSAASSANDSVASSRAPSPVVVDKETPARISRPVTPILHGNGLGQQPPTSKSRAQYSRRQSLESPQSQRLLDREREQRLSQEHEHYLSSVLEDIRSKTHHVLQKAGFSMAPNAGLYADRGSKEDDLDLATVVQMPSIASTTVAEAPGLATVTESTAAAGIAAVTKVTVQTAIPAPTTEGQEAESNETLANGVSFAITTAPPTPKNNSNNNSSNAGFWSRPRSRSLFRDENPGTSMAQIAQSSSLSDTAVADVSLEAPTTTIAPSFMSGFEKLRPWSRLGQRQRSNSGPVRYADAARVENETGDCGVHEMESSHVIAVEAASGTAAVVVVPSQQQQQQQQAQQNEIKKAPSLRQRRVSEGMTITVNSMGSTQSGQAPLAPGMTIAATIAEQRAQANASKHRSKNWFGIAKRTSGQYVEDTRKPHQLGHGIEGGIVSRHLSALMADGEDDEEDENEFEEEEEDCEGRKSGENARIYVNDFGFIYDLDDEMNQGQDLTGTGSAVGMESGLVSNASTVSGIERKRADRKHKFIRENELKWMHAITQMPADNVKKSTKYKKLVRRGVPTSVRGRVWLFLAKADVYRQPGLFDELMKRGPLPIHEVIERDIHRCYPDHIHFRDGMGGTGQQDLHSVLKAYAHYKPSVGYCQGMGRLVGMMLMQMPVEDAFWLLVATIENYMQDYYTPTLRQLRIDAQVFERLLKDQDPALAEHLERNDVIPLMYMTQWFMTLFTMSLPWASVLRVWDVFYYDGVKALFRVGLAILQLCREHLLNKCPSSSELLAFILHIPLDFLGPKALLDAALNIKLRKQSVQRLIAVTAETMDAAAKAKQQPTAEASPPSSTPSASTTTAPAVAAPSESDTSAAAADNSSTTIYPTPNSNTDTQPASPASASSSSTSVSASSPPSAASSPPSTVPSTTASSRPISQTSSSPTSMPSASAPSSFSPLGVFKARRRAGTVQH</sequence>
<feature type="compositionally biased region" description="Polar residues" evidence="1">
    <location>
        <begin position="346"/>
        <end position="367"/>
    </location>
</feature>
<feature type="compositionally biased region" description="Low complexity" evidence="1">
    <location>
        <begin position="259"/>
        <end position="281"/>
    </location>
</feature>
<dbReference type="Gene3D" id="1.10.8.270">
    <property type="entry name" value="putative rabgap domain of human tbc1 domain family member 14 like domains"/>
    <property type="match status" value="1"/>
</dbReference>
<feature type="region of interest" description="Disordered" evidence="1">
    <location>
        <begin position="122"/>
        <end position="141"/>
    </location>
</feature>
<accession>A0A9P8A570</accession>
<feature type="compositionally biased region" description="Low complexity" evidence="1">
    <location>
        <begin position="197"/>
        <end position="209"/>
    </location>
</feature>
<dbReference type="FunFam" id="1.10.472.80:FF:000008">
    <property type="entry name" value="TBC1 domain family member 10A"/>
    <property type="match status" value="1"/>
</dbReference>
<feature type="compositionally biased region" description="Low complexity" evidence="1">
    <location>
        <begin position="1183"/>
        <end position="1243"/>
    </location>
</feature>
<dbReference type="SUPFAM" id="SSF47923">
    <property type="entry name" value="Ypt/Rab-GAP domain of gyp1p"/>
    <property type="match status" value="2"/>
</dbReference>
<evidence type="ECO:0000313" key="4">
    <source>
        <dbReference type="Proteomes" id="UP000717515"/>
    </source>
</evidence>
<dbReference type="PANTHER" id="PTHR47219:SF9">
    <property type="entry name" value="GTPASE ACTIVATING PROTEIN AND CENTROSOME-ASSOCIATED, ISOFORM B"/>
    <property type="match status" value="1"/>
</dbReference>
<feature type="domain" description="Rab-GAP TBC" evidence="2">
    <location>
        <begin position="863"/>
        <end position="1049"/>
    </location>
</feature>
<proteinExistence type="predicted"/>
<reference evidence="3" key="1">
    <citation type="submission" date="2021-07" db="EMBL/GenBank/DDBJ databases">
        <title>Draft genome of Mortierella alpina, strain LL118, isolated from an aspen leaf litter sample.</title>
        <authorList>
            <person name="Yang S."/>
            <person name="Vinatzer B.A."/>
        </authorList>
    </citation>
    <scope>NUCLEOTIDE SEQUENCE</scope>
    <source>
        <strain evidence="3">LL118</strain>
    </source>
</reference>
<feature type="compositionally biased region" description="Low complexity" evidence="1">
    <location>
        <begin position="230"/>
        <end position="243"/>
    </location>
</feature>
<dbReference type="GO" id="GO:0005096">
    <property type="term" value="F:GTPase activator activity"/>
    <property type="evidence" value="ECO:0007669"/>
    <property type="project" value="TreeGrafter"/>
</dbReference>
<dbReference type="SUPFAM" id="SSF50044">
    <property type="entry name" value="SH3-domain"/>
    <property type="match status" value="1"/>
</dbReference>
<feature type="region of interest" description="Disordered" evidence="1">
    <location>
        <begin position="1124"/>
        <end position="1258"/>
    </location>
</feature>
<evidence type="ECO:0000256" key="1">
    <source>
        <dbReference type="SAM" id="MobiDB-lite"/>
    </source>
</evidence>
<dbReference type="Gene3D" id="1.10.10.750">
    <property type="entry name" value="Ypt/Rab-GAP domain of gyp1p, domain 1"/>
    <property type="match status" value="1"/>
</dbReference>
<dbReference type="InterPro" id="IPR000195">
    <property type="entry name" value="Rab-GAP-TBC_dom"/>
</dbReference>
<dbReference type="InterPro" id="IPR035969">
    <property type="entry name" value="Rab-GAP_TBC_sf"/>
</dbReference>
<evidence type="ECO:0000259" key="2">
    <source>
        <dbReference type="PROSITE" id="PS50086"/>
    </source>
</evidence>
<dbReference type="AlphaFoldDB" id="A0A9P8A570"/>
<dbReference type="Pfam" id="PF00566">
    <property type="entry name" value="RabGAP-TBC"/>
    <property type="match status" value="1"/>
</dbReference>
<evidence type="ECO:0000313" key="3">
    <source>
        <dbReference type="EMBL" id="KAG9322619.1"/>
    </source>
</evidence>
<dbReference type="FunFam" id="1.10.8.270:FF:000016">
    <property type="entry name" value="TBC1 domain family member 2A"/>
    <property type="match status" value="1"/>
</dbReference>
<dbReference type="PROSITE" id="PS50086">
    <property type="entry name" value="TBC_RABGAP"/>
    <property type="match status" value="1"/>
</dbReference>
<feature type="region of interest" description="Disordered" evidence="1">
    <location>
        <begin position="229"/>
        <end position="380"/>
    </location>
</feature>
<feature type="region of interest" description="Disordered" evidence="1">
    <location>
        <begin position="185"/>
        <end position="212"/>
    </location>
</feature>
<organism evidence="3 4">
    <name type="scientific">Mortierella alpina</name>
    <name type="common">Oleaginous fungus</name>
    <name type="synonym">Mortierella renispora</name>
    <dbReference type="NCBI Taxonomy" id="64518"/>
    <lineage>
        <taxon>Eukaryota</taxon>
        <taxon>Fungi</taxon>
        <taxon>Fungi incertae sedis</taxon>
        <taxon>Mucoromycota</taxon>
        <taxon>Mortierellomycotina</taxon>
        <taxon>Mortierellomycetes</taxon>
        <taxon>Mortierellales</taxon>
        <taxon>Mortierellaceae</taxon>
        <taxon>Mortierella</taxon>
    </lineage>
</organism>
<feature type="compositionally biased region" description="Low complexity" evidence="1">
    <location>
        <begin position="298"/>
        <end position="323"/>
    </location>
</feature>
<feature type="compositionally biased region" description="Low complexity" evidence="1">
    <location>
        <begin position="122"/>
        <end position="136"/>
    </location>
</feature>
<dbReference type="GO" id="GO:0031267">
    <property type="term" value="F:small GTPase binding"/>
    <property type="evidence" value="ECO:0007669"/>
    <property type="project" value="TreeGrafter"/>
</dbReference>
<feature type="compositionally biased region" description="Acidic residues" evidence="1">
    <location>
        <begin position="746"/>
        <end position="764"/>
    </location>
</feature>
<name>A0A9P8A570_MORAP</name>
<feature type="compositionally biased region" description="Basic residues" evidence="1">
    <location>
        <begin position="244"/>
        <end position="253"/>
    </location>
</feature>
<comment type="caution">
    <text evidence="3">The sequence shown here is derived from an EMBL/GenBank/DDBJ whole genome shotgun (WGS) entry which is preliminary data.</text>
</comment>
<feature type="compositionally biased region" description="Low complexity" evidence="1">
    <location>
        <begin position="1130"/>
        <end position="1170"/>
    </location>
</feature>
<dbReference type="SMART" id="SM00164">
    <property type="entry name" value="TBC"/>
    <property type="match status" value="1"/>
</dbReference>
<dbReference type="PANTHER" id="PTHR47219">
    <property type="entry name" value="RAB GTPASE-ACTIVATING PROTEIN 1-LIKE"/>
    <property type="match status" value="1"/>
</dbReference>
<feature type="compositionally biased region" description="Basic residues" evidence="1">
    <location>
        <begin position="1248"/>
        <end position="1258"/>
    </location>
</feature>
<dbReference type="InterPro" id="IPR050302">
    <property type="entry name" value="Rab_GAP_TBC_domain"/>
</dbReference>
<dbReference type="Proteomes" id="UP000717515">
    <property type="component" value="Unassembled WGS sequence"/>
</dbReference>
<protein>
    <recommendedName>
        <fullName evidence="2">Rab-GAP TBC domain-containing protein</fullName>
    </recommendedName>
</protein>
<feature type="compositionally biased region" description="Polar residues" evidence="1">
    <location>
        <begin position="1171"/>
        <end position="1182"/>
    </location>
</feature>
<dbReference type="InterPro" id="IPR036028">
    <property type="entry name" value="SH3-like_dom_sf"/>
</dbReference>
<dbReference type="Gene3D" id="1.10.472.80">
    <property type="entry name" value="Ypt/Rab-GAP domain of gyp1p, domain 3"/>
    <property type="match status" value="1"/>
</dbReference>
<gene>
    <name evidence="3" type="ORF">KVV02_002322</name>
</gene>